<keyword evidence="2" id="KW-1003">Cell membrane</keyword>
<dbReference type="PIRSF" id="PIRSF005091">
    <property type="entry name" value="Mmb_sulf_HI1246"/>
    <property type="match status" value="1"/>
</dbReference>
<protein>
    <recommendedName>
        <fullName evidence="10">Sulfatase N-terminal domain-containing protein</fullName>
    </recommendedName>
</protein>
<dbReference type="AlphaFoldDB" id="G5H7C2"/>
<keyword evidence="7" id="KW-0479">Metal-binding</keyword>
<dbReference type="STRING" id="742725.HMPREF9450_00965"/>
<dbReference type="eggNOG" id="COG1368">
    <property type="taxonomic scope" value="Bacteria"/>
</dbReference>
<dbReference type="Pfam" id="PF00884">
    <property type="entry name" value="Sulfatase"/>
    <property type="match status" value="1"/>
</dbReference>
<keyword evidence="12" id="KW-1185">Reference proteome</keyword>
<feature type="transmembrane region" description="Helical" evidence="9">
    <location>
        <begin position="12"/>
        <end position="29"/>
    </location>
</feature>
<feature type="binding site" evidence="7">
    <location>
        <position position="438"/>
    </location>
    <ligand>
        <name>substrate</name>
    </ligand>
</feature>
<dbReference type="CDD" id="cd16015">
    <property type="entry name" value="LTA_synthase"/>
    <property type="match status" value="1"/>
</dbReference>
<dbReference type="InterPro" id="IPR017850">
    <property type="entry name" value="Alkaline_phosphatase_core_sf"/>
</dbReference>
<feature type="transmembrane region" description="Helical" evidence="9">
    <location>
        <begin position="139"/>
        <end position="157"/>
    </location>
</feature>
<dbReference type="PATRIC" id="fig|742725.3.peg.1022"/>
<dbReference type="SUPFAM" id="SSF53649">
    <property type="entry name" value="Alkaline phosphatase-like"/>
    <property type="match status" value="1"/>
</dbReference>
<keyword evidence="5 9" id="KW-0472">Membrane</keyword>
<dbReference type="PANTHER" id="PTHR47371:SF3">
    <property type="entry name" value="PHOSPHOGLYCEROL TRANSFERASE I"/>
    <property type="match status" value="1"/>
</dbReference>
<dbReference type="GO" id="GO:0046872">
    <property type="term" value="F:metal ion binding"/>
    <property type="evidence" value="ECO:0007669"/>
    <property type="project" value="UniProtKB-KW"/>
</dbReference>
<name>G5H7C2_9BACT</name>
<keyword evidence="4 9" id="KW-1133">Transmembrane helix</keyword>
<evidence type="ECO:0000256" key="4">
    <source>
        <dbReference type="ARBA" id="ARBA00022989"/>
    </source>
</evidence>
<dbReference type="InterPro" id="IPR000917">
    <property type="entry name" value="Sulfatase_N"/>
</dbReference>
<evidence type="ECO:0000256" key="3">
    <source>
        <dbReference type="ARBA" id="ARBA00022692"/>
    </source>
</evidence>
<evidence type="ECO:0000256" key="8">
    <source>
        <dbReference type="PIRSR" id="PIRSR005091-3"/>
    </source>
</evidence>
<dbReference type="Gene3D" id="3.40.720.10">
    <property type="entry name" value="Alkaline Phosphatase, subunit A"/>
    <property type="match status" value="1"/>
</dbReference>
<dbReference type="EMBL" id="ADLD01000009">
    <property type="protein sequence ID" value="EHB92761.1"/>
    <property type="molecule type" value="Genomic_DNA"/>
</dbReference>
<gene>
    <name evidence="11" type="ORF">HMPREF9450_00965</name>
</gene>
<feature type="transmembrane region" description="Helical" evidence="9">
    <location>
        <begin position="169"/>
        <end position="191"/>
    </location>
</feature>
<keyword evidence="3 9" id="KW-0812">Transmembrane</keyword>
<comment type="subcellular location">
    <subcellularLocation>
        <location evidence="1">Cell membrane</location>
        <topology evidence="1">Multi-pass membrane protein</topology>
    </subcellularLocation>
</comment>
<proteinExistence type="predicted"/>
<dbReference type="InterPro" id="IPR050448">
    <property type="entry name" value="OpgB/LTA_synthase_biosynth"/>
</dbReference>
<organism evidence="11 12">
    <name type="scientific">Alistipes indistinctus YIT 12060</name>
    <dbReference type="NCBI Taxonomy" id="742725"/>
    <lineage>
        <taxon>Bacteria</taxon>
        <taxon>Pseudomonadati</taxon>
        <taxon>Bacteroidota</taxon>
        <taxon>Bacteroidia</taxon>
        <taxon>Bacteroidales</taxon>
        <taxon>Rikenellaceae</taxon>
        <taxon>Alistipes</taxon>
    </lineage>
</organism>
<evidence type="ECO:0000313" key="12">
    <source>
        <dbReference type="Proteomes" id="UP000006008"/>
    </source>
</evidence>
<feature type="domain" description="Sulfatase N-terminal" evidence="10">
    <location>
        <begin position="267"/>
        <end position="546"/>
    </location>
</feature>
<evidence type="ECO:0000256" key="1">
    <source>
        <dbReference type="ARBA" id="ARBA00004651"/>
    </source>
</evidence>
<dbReference type="PANTHER" id="PTHR47371">
    <property type="entry name" value="LIPOTEICHOIC ACID SYNTHASE"/>
    <property type="match status" value="1"/>
</dbReference>
<evidence type="ECO:0000256" key="9">
    <source>
        <dbReference type="SAM" id="Phobius"/>
    </source>
</evidence>
<reference evidence="11 12" key="1">
    <citation type="submission" date="2011-08" db="EMBL/GenBank/DDBJ databases">
        <title>The Genome Sequence of Alistipes indistinctus YIT 12060.</title>
        <authorList>
            <consortium name="The Broad Institute Genome Sequencing Platform"/>
            <person name="Earl A."/>
            <person name="Ward D."/>
            <person name="Feldgarden M."/>
            <person name="Gevers D."/>
            <person name="Morotomi M."/>
            <person name="Young S.K."/>
            <person name="Zeng Q."/>
            <person name="Gargeya S."/>
            <person name="Fitzgerald M."/>
            <person name="Haas B."/>
            <person name="Abouelleil A."/>
            <person name="Alvarado L."/>
            <person name="Arachchi H.M."/>
            <person name="Berlin A."/>
            <person name="Brown A."/>
            <person name="Chapman S.B."/>
            <person name="Chen Z."/>
            <person name="Dunbar C."/>
            <person name="Freedman E."/>
            <person name="Gearin G."/>
            <person name="Gellesch M."/>
            <person name="Goldberg J."/>
            <person name="Griggs A."/>
            <person name="Gujja S."/>
            <person name="Heiman D."/>
            <person name="Howarth C."/>
            <person name="Larson L."/>
            <person name="Lui A."/>
            <person name="MacDonald P.J.P."/>
            <person name="Montmayeur A."/>
            <person name="Murphy C."/>
            <person name="Neiman D."/>
            <person name="Pearson M."/>
            <person name="Priest M."/>
            <person name="Roberts A."/>
            <person name="Saif S."/>
            <person name="Shea T."/>
            <person name="Shenoy N."/>
            <person name="Sisk P."/>
            <person name="Stolte C."/>
            <person name="Sykes S."/>
            <person name="Wortman J."/>
            <person name="Nusbaum C."/>
            <person name="Birren B."/>
        </authorList>
    </citation>
    <scope>NUCLEOTIDE SEQUENCE [LARGE SCALE GENOMIC DNA]</scope>
    <source>
        <strain evidence="11 12">YIT 12060</strain>
    </source>
</reference>
<dbReference type="Proteomes" id="UP000006008">
    <property type="component" value="Unassembled WGS sequence"/>
</dbReference>
<accession>G5H7C2</accession>
<evidence type="ECO:0000256" key="5">
    <source>
        <dbReference type="ARBA" id="ARBA00023136"/>
    </source>
</evidence>
<evidence type="ECO:0000259" key="10">
    <source>
        <dbReference type="Pfam" id="PF00884"/>
    </source>
</evidence>
<feature type="transmembrane region" description="Helical" evidence="9">
    <location>
        <begin position="49"/>
        <end position="72"/>
    </location>
</feature>
<evidence type="ECO:0000313" key="11">
    <source>
        <dbReference type="EMBL" id="EHB92761.1"/>
    </source>
</evidence>
<dbReference type="Gene3D" id="3.30.1120.80">
    <property type="match status" value="1"/>
</dbReference>
<keyword evidence="7" id="KW-0464">Manganese</keyword>
<comment type="caution">
    <text evidence="11">The sequence shown here is derived from an EMBL/GenBank/DDBJ whole genome shotgun (WGS) entry which is preliminary data.</text>
</comment>
<feature type="binding site" evidence="8">
    <location>
        <position position="275"/>
    </location>
    <ligand>
        <name>Mn(2+)</name>
        <dbReference type="ChEBI" id="CHEBI:29035"/>
    </ligand>
</feature>
<feature type="active site" evidence="6">
    <location>
        <position position="320"/>
    </location>
</feature>
<dbReference type="HOGENOM" id="CLU_014653_3_1_10"/>
<evidence type="ECO:0000256" key="6">
    <source>
        <dbReference type="PIRSR" id="PIRSR005091-1"/>
    </source>
</evidence>
<feature type="transmembrane region" description="Helical" evidence="9">
    <location>
        <begin position="84"/>
        <end position="108"/>
    </location>
</feature>
<dbReference type="GO" id="GO:0005886">
    <property type="term" value="C:plasma membrane"/>
    <property type="evidence" value="ECO:0007669"/>
    <property type="project" value="UniProtKB-SubCell"/>
</dbReference>
<feature type="binding site" evidence="8">
    <location>
        <position position="493"/>
    </location>
    <ligand>
        <name>Mn(2+)</name>
        <dbReference type="ChEBI" id="CHEBI:29035"/>
    </ligand>
</feature>
<dbReference type="InterPro" id="IPR012160">
    <property type="entry name" value="LtaS-like"/>
</dbReference>
<evidence type="ECO:0000256" key="7">
    <source>
        <dbReference type="PIRSR" id="PIRSR005091-2"/>
    </source>
</evidence>
<sequence length="646" mass="72876">MKNDATTLLLRLALLYILWFLCRIVFYLQNAGLVGPLEWNEIPGLLRGAGMFDTASILYVNALFILLSLLPFRFRETRRYQRILCWLYTVTNALALIVNSADGIYFHYARKRFTSDELSYLHNNDNTGTVVLKGLAENWYIVLWCALLIAAMVWVYRRIKAMPTRIENRWAYFGINLAVLAVAIGLVMGGIRGGFSRQTRPITLSNATLYTASNLKANLILSNPFCLIRTLGNKAIVYEKFFDQATLDSLYAPYHHPDGGAPSLGKRNIVLFVLESFSGEHSALLNPDLYPDGKGFTPFLDSLMREGYYFTNAFANGHKSIEALPSILSSIPSYETPFVLLPQAVAPMDALPKILHDEGYGTSFFNGSARGSMGFGAYASQAGIQHYYSREDYEQAQGTGDFDGYWGIWDEPFLQYMARQLNTMPQPFFASVFTLTSHHPFVVPEQYRNTLPAGKTKVHKGVAYTDLAIRRFMETASQESWYDHTIFVFVADHVSSETFAPKTLTPTGNSHIICLLYTPDGAIKGSDARVTQQIDLMPTLLGLTGYAKPYFAFGRDVLRENDRAAMAVNMTGENYQAITDSLVLFFDGHKTVSAYARTDTLQRHDIASERTSYLEQVERDLKARLQQYYQHVEKSDYLVKEDSTGR</sequence>
<feature type="binding site" evidence="8">
    <location>
        <position position="492"/>
    </location>
    <ligand>
        <name>Mn(2+)</name>
        <dbReference type="ChEBI" id="CHEBI:29035"/>
    </ligand>
</feature>
<evidence type="ECO:0000256" key="2">
    <source>
        <dbReference type="ARBA" id="ARBA00022475"/>
    </source>
</evidence>